<dbReference type="InterPro" id="IPR057666">
    <property type="entry name" value="DrpA_SLOG"/>
</dbReference>
<dbReference type="Pfam" id="PF02481">
    <property type="entry name" value="DNA_processg_A"/>
    <property type="match status" value="1"/>
</dbReference>
<sequence length="375" mass="39624">MNAGLLPPEAYVAALAGFRNMSVNRMGALLRHHTPEEAWAVACGVTPARGPIAQVLARSEVRAAWRRCTDERPPEQVWQHCSDLGVQVVLQGSHSYPGCLLHDPLPPPVLFVLGDLGLLAGRRIAVVGTRNATAGGRQAARDLGHGLGAAGVHVVSGLARGIDGCAHYGTLAAEGEGRPIGVVASGLDVVYPREHRDLWNAVADCGLLLTESPPGTPPEAFRFPLRNRIVAALSEAVLVVESRERGGSLLTAADAIERDIPVMAVPGPVGRRSSVGVNRLIQDGAIPITGPDDVLIHLSYQHGRSALVPADLRARPRGDDIPIYRELQREPRTIDGVALALGHGLVEVAMGLARLESAGWVAQADGWFECVGSPL</sequence>
<accession>A0A6J6A3P5</accession>
<evidence type="ECO:0000313" key="4">
    <source>
        <dbReference type="EMBL" id="CAB4706510.1"/>
    </source>
</evidence>
<dbReference type="EMBL" id="CAFAAV010000058">
    <property type="protein sequence ID" value="CAB4814630.1"/>
    <property type="molecule type" value="Genomic_DNA"/>
</dbReference>
<evidence type="ECO:0000313" key="3">
    <source>
        <dbReference type="EMBL" id="CAB4362599.1"/>
    </source>
</evidence>
<dbReference type="EMBL" id="CAESGF010000002">
    <property type="protein sequence ID" value="CAB4362599.1"/>
    <property type="molecule type" value="Genomic_DNA"/>
</dbReference>
<name>A0A6J6A3P5_9ZZZZ</name>
<gene>
    <name evidence="4" type="ORF">UFOPK2656_00380</name>
    <name evidence="5" type="ORF">UFOPK3099_00972</name>
    <name evidence="6" type="ORF">UFOPK3651_00148</name>
    <name evidence="7" type="ORF">UFOPK3931_02232</name>
    <name evidence="3" type="ORF">UFOPK4189_00377</name>
</gene>
<evidence type="ECO:0000259" key="2">
    <source>
        <dbReference type="Pfam" id="PF02481"/>
    </source>
</evidence>
<dbReference type="InterPro" id="IPR003488">
    <property type="entry name" value="DprA"/>
</dbReference>
<organism evidence="3">
    <name type="scientific">freshwater metagenome</name>
    <dbReference type="NCBI Taxonomy" id="449393"/>
    <lineage>
        <taxon>unclassified sequences</taxon>
        <taxon>metagenomes</taxon>
        <taxon>ecological metagenomes</taxon>
    </lineage>
</organism>
<reference evidence="3" key="1">
    <citation type="submission" date="2020-05" db="EMBL/GenBank/DDBJ databases">
        <authorList>
            <person name="Chiriac C."/>
            <person name="Salcher M."/>
            <person name="Ghai R."/>
            <person name="Kavagutti S V."/>
        </authorList>
    </citation>
    <scope>NUCLEOTIDE SEQUENCE</scope>
</reference>
<feature type="domain" description="Smf/DprA SLOG" evidence="2">
    <location>
        <begin position="88"/>
        <end position="297"/>
    </location>
</feature>
<dbReference type="EMBL" id="CAFBMT010000001">
    <property type="protein sequence ID" value="CAB4910596.1"/>
    <property type="molecule type" value="Genomic_DNA"/>
</dbReference>
<comment type="similarity">
    <text evidence="1">Belongs to the DprA/Smf family.</text>
</comment>
<evidence type="ECO:0000313" key="6">
    <source>
        <dbReference type="EMBL" id="CAB4910596.1"/>
    </source>
</evidence>
<dbReference type="GO" id="GO:0009294">
    <property type="term" value="P:DNA-mediated transformation"/>
    <property type="evidence" value="ECO:0007669"/>
    <property type="project" value="InterPro"/>
</dbReference>
<protein>
    <submittedName>
        <fullName evidence="3">Unannotated protein</fullName>
    </submittedName>
</protein>
<evidence type="ECO:0000313" key="7">
    <source>
        <dbReference type="EMBL" id="CAB5002235.1"/>
    </source>
</evidence>
<dbReference type="PANTHER" id="PTHR43022:SF1">
    <property type="entry name" value="PROTEIN SMF"/>
    <property type="match status" value="1"/>
</dbReference>
<dbReference type="Gene3D" id="3.40.50.450">
    <property type="match status" value="1"/>
</dbReference>
<dbReference type="EMBL" id="CAEZYF010000002">
    <property type="protein sequence ID" value="CAB4706510.1"/>
    <property type="molecule type" value="Genomic_DNA"/>
</dbReference>
<dbReference type="PANTHER" id="PTHR43022">
    <property type="entry name" value="PROTEIN SMF"/>
    <property type="match status" value="1"/>
</dbReference>
<evidence type="ECO:0000313" key="5">
    <source>
        <dbReference type="EMBL" id="CAB4814630.1"/>
    </source>
</evidence>
<dbReference type="SUPFAM" id="SSF102405">
    <property type="entry name" value="MCP/YpsA-like"/>
    <property type="match status" value="1"/>
</dbReference>
<proteinExistence type="inferred from homology"/>
<evidence type="ECO:0000256" key="1">
    <source>
        <dbReference type="ARBA" id="ARBA00006525"/>
    </source>
</evidence>
<dbReference type="AlphaFoldDB" id="A0A6J6A3P5"/>
<dbReference type="EMBL" id="CAFBOL010000072">
    <property type="protein sequence ID" value="CAB5002235.1"/>
    <property type="molecule type" value="Genomic_DNA"/>
</dbReference>